<dbReference type="EC" id="2.7.3.9" evidence="5"/>
<proteinExistence type="inferred from homology"/>
<evidence type="ECO:0000256" key="12">
    <source>
        <dbReference type="ARBA" id="ARBA00022777"/>
    </source>
</evidence>
<keyword evidence="6" id="KW-0813">Transport</keyword>
<dbReference type="InterPro" id="IPR029016">
    <property type="entry name" value="GAF-like_dom_sf"/>
</dbReference>
<dbReference type="Gene3D" id="1.10.274.10">
    <property type="entry name" value="PtsI, HPr-binding domain"/>
    <property type="match status" value="1"/>
</dbReference>
<dbReference type="SUPFAM" id="SSF47831">
    <property type="entry name" value="Enzyme I of the PEP:sugar phosphotransferase system HPr-binding (sub)domain"/>
    <property type="match status" value="1"/>
</dbReference>
<dbReference type="Pfam" id="PF00391">
    <property type="entry name" value="PEP-utilizers"/>
    <property type="match status" value="1"/>
</dbReference>
<evidence type="ECO:0000256" key="13">
    <source>
        <dbReference type="ARBA" id="ARBA00022842"/>
    </source>
</evidence>
<evidence type="ECO:0000256" key="5">
    <source>
        <dbReference type="ARBA" id="ARBA00012232"/>
    </source>
</evidence>
<dbReference type="InterPro" id="IPR008279">
    <property type="entry name" value="PEP-util_enz_mobile_dom"/>
</dbReference>
<dbReference type="NCBIfam" id="TIGR01417">
    <property type="entry name" value="PTS_I_fam"/>
    <property type="match status" value="1"/>
</dbReference>
<evidence type="ECO:0000259" key="14">
    <source>
        <dbReference type="SMART" id="SM00065"/>
    </source>
</evidence>
<evidence type="ECO:0000256" key="10">
    <source>
        <dbReference type="ARBA" id="ARBA00022683"/>
    </source>
</evidence>
<dbReference type="SMART" id="SM00065">
    <property type="entry name" value="GAF"/>
    <property type="match status" value="1"/>
</dbReference>
<dbReference type="EMBL" id="JAVRIF010000002">
    <property type="protein sequence ID" value="MDT0602975.1"/>
    <property type="molecule type" value="Genomic_DNA"/>
</dbReference>
<evidence type="ECO:0000256" key="1">
    <source>
        <dbReference type="ARBA" id="ARBA00000683"/>
    </source>
</evidence>
<dbReference type="NCBIfam" id="NF008283">
    <property type="entry name" value="PRK11061.1"/>
    <property type="match status" value="1"/>
</dbReference>
<name>A0ABU2ZZN8_9GAMM</name>
<sequence length="758" mass="84229">MLTSLRRIVLEFSQNTELESALRRIVSQIKQVMKTQCCSIYLADHQKQHFILMASDGLDEKSLGQTTIGFTEGLIGLVAQREEPLNIANARSHPHFIHAPEVKEENLNAFLGTPIIHQRKVIGVISIQQEKARFFNENEEAFLVTLAAQIATAMANAEATGLIAQHQGNNHWTKAIQGAAGSSGVAVAPMLLVQPHADLTAIALTKTQDVALEREKFEQAVNQTREDYTQMASKLEAIIVDNSLDIFEMYKQLLDNANLGREVADKINERWNAESALKIIIDSYVVQFESLEDSYLRERASDIKDLGNRLLFNIQSFSKIPKAVPEEFILVAEDVTASMVAEYQHQGLKGIVSLQGSNNSHAAILARALALPAVMGIERIPLGKLDKHLCIIDGYSGELFVDPNEALIREYEHLIAEESALADKVKQVQLLPAITPDGKEIELLLNAGLSSGFEHSKNSGAAGIGLYRTEIPFMSKSCFPSELEQTVLYRQVLEAFPQQPVTMRTLDVGGDKSLPYFPIHEENPFLGWRGIRITLDHPEIFLLQIRAMIRASVAYQNLEIMLPMISSVAEVDEAIRLINQAYFELSSELATDQNTVLARPRIGIMIEVPSVIFQLEELAKKVDFFSVGSNDLTQYLLAVDRNNSRVASIYSSYHPAVLKALQMIAQESKKYAVPLSLCGELASEPAGALLLLAMGYDKLSMNPHNISRIKWVIRHVEFKKAQSILAKVLTLSNAKQVHNYLNEQLELLELGGFVRAGM</sequence>
<evidence type="ECO:0000313" key="15">
    <source>
        <dbReference type="EMBL" id="MDT0602975.1"/>
    </source>
</evidence>
<dbReference type="InterPro" id="IPR036618">
    <property type="entry name" value="PtsI_HPr-bd_sf"/>
</dbReference>
<dbReference type="Pfam" id="PF02896">
    <property type="entry name" value="PEP-utilizers_C"/>
    <property type="match status" value="1"/>
</dbReference>
<dbReference type="InterPro" id="IPR023151">
    <property type="entry name" value="PEP_util_CS"/>
</dbReference>
<evidence type="ECO:0000256" key="9">
    <source>
        <dbReference type="ARBA" id="ARBA00022679"/>
    </source>
</evidence>
<keyword evidence="7" id="KW-0963">Cytoplasm</keyword>
<keyword evidence="9 15" id="KW-0808">Transferase</keyword>
<dbReference type="Gene3D" id="3.50.30.10">
    <property type="entry name" value="Phosphohistidine domain"/>
    <property type="match status" value="1"/>
</dbReference>
<evidence type="ECO:0000256" key="7">
    <source>
        <dbReference type="ARBA" id="ARBA00022490"/>
    </source>
</evidence>
<dbReference type="InterPro" id="IPR000121">
    <property type="entry name" value="PEP_util_C"/>
</dbReference>
<comment type="similarity">
    <text evidence="4">Belongs to the PEP-utilizing enzyme family.</text>
</comment>
<evidence type="ECO:0000256" key="4">
    <source>
        <dbReference type="ARBA" id="ARBA00007837"/>
    </source>
</evidence>
<dbReference type="InterPro" id="IPR040442">
    <property type="entry name" value="Pyrv_kinase-like_dom_sf"/>
</dbReference>
<keyword evidence="13" id="KW-0460">Magnesium</keyword>
<dbReference type="InterPro" id="IPR003018">
    <property type="entry name" value="GAF"/>
</dbReference>
<dbReference type="GO" id="GO:0008965">
    <property type="term" value="F:phosphoenolpyruvate-protein phosphotransferase activity"/>
    <property type="evidence" value="ECO:0007669"/>
    <property type="project" value="UniProtKB-EC"/>
</dbReference>
<evidence type="ECO:0000256" key="8">
    <source>
        <dbReference type="ARBA" id="ARBA00022597"/>
    </source>
</evidence>
<dbReference type="Gene3D" id="3.20.20.60">
    <property type="entry name" value="Phosphoenolpyruvate-binding domains"/>
    <property type="match status" value="1"/>
</dbReference>
<keyword evidence="8" id="KW-0762">Sugar transport</keyword>
<protein>
    <recommendedName>
        <fullName evidence="5">phosphoenolpyruvate--protein phosphotransferase</fullName>
        <ecNumber evidence="5">2.7.3.9</ecNumber>
    </recommendedName>
</protein>
<dbReference type="InterPro" id="IPR015813">
    <property type="entry name" value="Pyrv/PenolPyrv_kinase-like_dom"/>
</dbReference>
<comment type="cofactor">
    <cofactor evidence="2">
        <name>Mg(2+)</name>
        <dbReference type="ChEBI" id="CHEBI:18420"/>
    </cofactor>
</comment>
<dbReference type="Proteomes" id="UP001266357">
    <property type="component" value="Unassembled WGS sequence"/>
</dbReference>
<dbReference type="Pfam" id="PF01590">
    <property type="entry name" value="GAF"/>
    <property type="match status" value="1"/>
</dbReference>
<dbReference type="SUPFAM" id="SSF51621">
    <property type="entry name" value="Phosphoenolpyruvate/pyruvate domain"/>
    <property type="match status" value="1"/>
</dbReference>
<feature type="domain" description="GAF" evidence="14">
    <location>
        <begin position="17"/>
        <end position="164"/>
    </location>
</feature>
<dbReference type="InterPro" id="IPR008731">
    <property type="entry name" value="PTS_EIN"/>
</dbReference>
<organism evidence="15 16">
    <name type="scientific">Thalassotalea castellviae</name>
    <dbReference type="NCBI Taxonomy" id="3075612"/>
    <lineage>
        <taxon>Bacteria</taxon>
        <taxon>Pseudomonadati</taxon>
        <taxon>Pseudomonadota</taxon>
        <taxon>Gammaproteobacteria</taxon>
        <taxon>Alteromonadales</taxon>
        <taxon>Colwelliaceae</taxon>
        <taxon>Thalassotalea</taxon>
    </lineage>
</organism>
<comment type="catalytic activity">
    <reaction evidence="1">
        <text>L-histidyl-[protein] + phosphoenolpyruvate = N(pros)-phospho-L-histidyl-[protein] + pyruvate</text>
        <dbReference type="Rhea" id="RHEA:23880"/>
        <dbReference type="Rhea" id="RHEA-COMP:9745"/>
        <dbReference type="Rhea" id="RHEA-COMP:9746"/>
        <dbReference type="ChEBI" id="CHEBI:15361"/>
        <dbReference type="ChEBI" id="CHEBI:29979"/>
        <dbReference type="ChEBI" id="CHEBI:58702"/>
        <dbReference type="ChEBI" id="CHEBI:64837"/>
        <dbReference type="EC" id="2.7.3.9"/>
    </reaction>
</comment>
<dbReference type="RefSeq" id="WP_311578227.1">
    <property type="nucleotide sequence ID" value="NZ_JAVRIF010000002.1"/>
</dbReference>
<comment type="subcellular location">
    <subcellularLocation>
        <location evidence="3">Cytoplasm</location>
    </subcellularLocation>
</comment>
<dbReference type="Gene3D" id="3.30.450.40">
    <property type="match status" value="1"/>
</dbReference>
<gene>
    <name evidence="15" type="primary">ptsP</name>
    <name evidence="15" type="ORF">RM573_05165</name>
</gene>
<keyword evidence="10" id="KW-0598">Phosphotransferase system</keyword>
<evidence type="ECO:0000256" key="2">
    <source>
        <dbReference type="ARBA" id="ARBA00001946"/>
    </source>
</evidence>
<reference evidence="15 16" key="1">
    <citation type="submission" date="2023-09" db="EMBL/GenBank/DDBJ databases">
        <authorList>
            <person name="Rey-Velasco X."/>
        </authorList>
    </citation>
    <scope>NUCLEOTIDE SEQUENCE [LARGE SCALE GENOMIC DNA]</scope>
    <source>
        <strain evidence="15 16">W431</strain>
    </source>
</reference>
<dbReference type="PROSITE" id="PS00742">
    <property type="entry name" value="PEP_ENZYMES_2"/>
    <property type="match status" value="1"/>
</dbReference>
<dbReference type="InterPro" id="IPR036637">
    <property type="entry name" value="Phosphohistidine_dom_sf"/>
</dbReference>
<comment type="caution">
    <text evidence="15">The sequence shown here is derived from an EMBL/GenBank/DDBJ whole genome shotgun (WGS) entry which is preliminary data.</text>
</comment>
<dbReference type="SUPFAM" id="SSF52009">
    <property type="entry name" value="Phosphohistidine domain"/>
    <property type="match status" value="1"/>
</dbReference>
<keyword evidence="12" id="KW-0418">Kinase</keyword>
<evidence type="ECO:0000256" key="11">
    <source>
        <dbReference type="ARBA" id="ARBA00022723"/>
    </source>
</evidence>
<accession>A0ABU2ZZN8</accession>
<keyword evidence="11" id="KW-0479">Metal-binding</keyword>
<dbReference type="Pfam" id="PF05524">
    <property type="entry name" value="PEP-utilisers_N"/>
    <property type="match status" value="1"/>
</dbReference>
<evidence type="ECO:0000256" key="6">
    <source>
        <dbReference type="ARBA" id="ARBA00022448"/>
    </source>
</evidence>
<dbReference type="PRINTS" id="PR01736">
    <property type="entry name" value="PHPHTRNFRASE"/>
</dbReference>
<dbReference type="PANTHER" id="PTHR46244:SF1">
    <property type="entry name" value="PHOSPHOENOLPYRUVATE-DEPENDENT PHOSPHOTRANSFERASE SYSTEM"/>
    <property type="match status" value="1"/>
</dbReference>
<evidence type="ECO:0000256" key="3">
    <source>
        <dbReference type="ARBA" id="ARBA00004496"/>
    </source>
</evidence>
<evidence type="ECO:0000313" key="16">
    <source>
        <dbReference type="Proteomes" id="UP001266357"/>
    </source>
</evidence>
<dbReference type="SUPFAM" id="SSF55781">
    <property type="entry name" value="GAF domain-like"/>
    <property type="match status" value="1"/>
</dbReference>
<dbReference type="InterPro" id="IPR050499">
    <property type="entry name" value="PEP-utilizing_PTS_enzyme"/>
</dbReference>
<keyword evidence="16" id="KW-1185">Reference proteome</keyword>
<dbReference type="PANTHER" id="PTHR46244">
    <property type="entry name" value="PHOSPHOENOLPYRUVATE-PROTEIN PHOSPHOTRANSFERASE"/>
    <property type="match status" value="1"/>
</dbReference>
<dbReference type="InterPro" id="IPR006318">
    <property type="entry name" value="PTS_EI-like"/>
</dbReference>